<dbReference type="Pfam" id="PF07969">
    <property type="entry name" value="Amidohydro_3"/>
    <property type="match status" value="1"/>
</dbReference>
<dbReference type="CDD" id="cd01300">
    <property type="entry name" value="YtcJ_like"/>
    <property type="match status" value="1"/>
</dbReference>
<gene>
    <name evidence="9" type="ORF">CVLEPA_LOCUS10544</name>
</gene>
<feature type="region of interest" description="Disordered" evidence="4">
    <location>
        <begin position="405"/>
        <end position="468"/>
    </location>
</feature>
<dbReference type="Gene3D" id="3.10.310.70">
    <property type="match status" value="1"/>
</dbReference>
<comment type="similarity">
    <text evidence="3">Belongs to the class I-like SAM-binding methyltransferase superfamily. RNA methyltransferase RlmE family. SPB1 subfamily.</text>
</comment>
<feature type="active site" description="Proton acceptor" evidence="3">
    <location>
        <position position="157"/>
    </location>
</feature>
<feature type="binding site" evidence="3">
    <location>
        <position position="56"/>
    </location>
    <ligand>
        <name>S-adenosyl-L-methionine</name>
        <dbReference type="ChEBI" id="CHEBI:59789"/>
    </ligand>
</feature>
<keyword evidence="2 3" id="KW-0539">Nucleus</keyword>
<dbReference type="EC" id="2.1.1.-" evidence="3"/>
<dbReference type="PANTHER" id="PTHR22642">
    <property type="entry name" value="IMIDAZOLONEPROPIONASE"/>
    <property type="match status" value="1"/>
</dbReference>
<feature type="region of interest" description="Disordered" evidence="4">
    <location>
        <begin position="325"/>
        <end position="390"/>
    </location>
</feature>
<organism evidence="9 10">
    <name type="scientific">Clavelina lepadiformis</name>
    <name type="common">Light-bulb sea squirt</name>
    <name type="synonym">Ascidia lepadiformis</name>
    <dbReference type="NCBI Taxonomy" id="159417"/>
    <lineage>
        <taxon>Eukaryota</taxon>
        <taxon>Metazoa</taxon>
        <taxon>Chordata</taxon>
        <taxon>Tunicata</taxon>
        <taxon>Ascidiacea</taxon>
        <taxon>Aplousobranchia</taxon>
        <taxon>Clavelinidae</taxon>
        <taxon>Clavelina</taxon>
    </lineage>
</organism>
<dbReference type="InterPro" id="IPR012920">
    <property type="entry name" value="rRNA_MeTfrase_SPB1-like_C"/>
</dbReference>
<dbReference type="Gene3D" id="3.40.50.150">
    <property type="entry name" value="Vaccinia Virus protein VP39"/>
    <property type="match status" value="1"/>
</dbReference>
<feature type="compositionally biased region" description="Basic and acidic residues" evidence="4">
    <location>
        <begin position="728"/>
        <end position="742"/>
    </location>
</feature>
<feature type="domain" description="DUF3381" evidence="8">
    <location>
        <begin position="234"/>
        <end position="377"/>
    </location>
</feature>
<evidence type="ECO:0000259" key="7">
    <source>
        <dbReference type="Pfam" id="PF07969"/>
    </source>
</evidence>
<evidence type="ECO:0000256" key="2">
    <source>
        <dbReference type="ARBA" id="ARBA00023242"/>
    </source>
</evidence>
<evidence type="ECO:0000256" key="1">
    <source>
        <dbReference type="ARBA" id="ARBA00022517"/>
    </source>
</evidence>
<dbReference type="Pfam" id="PF07780">
    <property type="entry name" value="Spb1_C"/>
    <property type="match status" value="1"/>
</dbReference>
<feature type="domain" description="Ribosomal RNA methyltransferase FtsJ" evidence="5">
    <location>
        <begin position="24"/>
        <end position="200"/>
    </location>
</feature>
<dbReference type="PANTHER" id="PTHR22642:SF2">
    <property type="entry name" value="PROTEIN LONG AFTER FAR-RED 3"/>
    <property type="match status" value="1"/>
</dbReference>
<feature type="binding site" evidence="3">
    <location>
        <position position="117"/>
    </location>
    <ligand>
        <name>S-adenosyl-L-methionine</name>
        <dbReference type="ChEBI" id="CHEBI:59789"/>
    </ligand>
</feature>
<feature type="compositionally biased region" description="Basic residues" evidence="4">
    <location>
        <begin position="743"/>
        <end position="758"/>
    </location>
</feature>
<dbReference type="InterPro" id="IPR029063">
    <property type="entry name" value="SAM-dependent_MTases_sf"/>
</dbReference>
<feature type="region of interest" description="Disordered" evidence="4">
    <location>
        <begin position="728"/>
        <end position="758"/>
    </location>
</feature>
<reference evidence="9 10" key="1">
    <citation type="submission" date="2024-02" db="EMBL/GenBank/DDBJ databases">
        <authorList>
            <person name="Daric V."/>
            <person name="Darras S."/>
        </authorList>
    </citation>
    <scope>NUCLEOTIDE SEQUENCE [LARGE SCALE GENOMIC DNA]</scope>
</reference>
<dbReference type="Proteomes" id="UP001642483">
    <property type="component" value="Unassembled WGS sequence"/>
</dbReference>
<dbReference type="InterPro" id="IPR002877">
    <property type="entry name" value="RNA_MeTrfase_FtsJ_dom"/>
</dbReference>
<dbReference type="Pfam" id="PF01728">
    <property type="entry name" value="FtsJ"/>
    <property type="match status" value="1"/>
</dbReference>
<accession>A0ABP0FPA5</accession>
<comment type="caution">
    <text evidence="9">The sequence shown here is derived from an EMBL/GenBank/DDBJ whole genome shotgun (WGS) entry which is preliminary data.</text>
</comment>
<protein>
    <recommendedName>
        <fullName evidence="3">Putative rRNA methyltransferase</fullName>
        <ecNumber evidence="3">2.1.1.-</ecNumber>
    </recommendedName>
    <alternativeName>
        <fullName evidence="3">2'-O-ribose RNA methyltransferase SPB1 homolog</fullName>
    </alternativeName>
</protein>
<dbReference type="InterPro" id="IPR011059">
    <property type="entry name" value="Metal-dep_hydrolase_composite"/>
</dbReference>
<name>A0ABP0FPA5_CLALP</name>
<comment type="function">
    <text evidence="3">Probable methyltransferase involved in the maturation of rRNA and in the biogenesis of ribosomal subunits.</text>
</comment>
<dbReference type="Gene3D" id="2.30.40.10">
    <property type="entry name" value="Urease, subunit C, domain 1"/>
    <property type="match status" value="1"/>
</dbReference>
<dbReference type="HAMAP" id="MF_03163">
    <property type="entry name" value="RNA_methyltr_E_SPB1"/>
    <property type="match status" value="1"/>
</dbReference>
<feature type="binding site" evidence="3">
    <location>
        <position position="92"/>
    </location>
    <ligand>
        <name>S-adenosyl-L-methionine</name>
        <dbReference type="ChEBI" id="CHEBI:59789"/>
    </ligand>
</feature>
<proteinExistence type="inferred from homology"/>
<comment type="subcellular location">
    <subcellularLocation>
        <location evidence="3">Nucleus</location>
        <location evidence="3">Nucleolus</location>
    </subcellularLocation>
</comment>
<dbReference type="InterPro" id="IPR032466">
    <property type="entry name" value="Metal_Hydrolase"/>
</dbReference>
<keyword evidence="3" id="KW-0698">rRNA processing</keyword>
<feature type="region of interest" description="Disordered" evidence="4">
    <location>
        <begin position="656"/>
        <end position="675"/>
    </location>
</feature>
<dbReference type="InterPro" id="IPR028589">
    <property type="entry name" value="SPB1-like"/>
</dbReference>
<evidence type="ECO:0000256" key="4">
    <source>
        <dbReference type="SAM" id="MobiDB-lite"/>
    </source>
</evidence>
<evidence type="ECO:0000259" key="5">
    <source>
        <dbReference type="Pfam" id="PF01728"/>
    </source>
</evidence>
<dbReference type="InterPro" id="IPR015507">
    <property type="entry name" value="rRNA-MeTfrase_E"/>
</dbReference>
<evidence type="ECO:0000256" key="3">
    <source>
        <dbReference type="HAMAP-Rule" id="MF_03163"/>
    </source>
</evidence>
<dbReference type="SUPFAM" id="SSF51556">
    <property type="entry name" value="Metallo-dependent hydrolases"/>
    <property type="match status" value="1"/>
</dbReference>
<sequence length="1302" mass="147382">MGKQKMKAKARKDKYYHLAKETGYRARSAFKLLQLNKKFSFLQSSQVLVDLCAAPGGWLQVASEHMPMSSIIIGVDLVPIRPIPRCITFQDDITKESCRSQIKRELHTWKVDCFLHDGAPNVGKNWLHDAYSQSVLTLHSLKLASEFLRKGGWFITKVFRSKDYQALMWVFGQLFTKVHATKPQASRNVSAEIFVVCQGFKAPDKIDKKFFEAKSVFQEVEGKTREISILDFVPKKKKPKAKGYEGDKDTLFQKKSVSEFLECSNPLKFLSEVYELKFDDPDQEKDPLVTEDILANVKDIRSLGKKEIKALLNWHKKFKKQQHSSIPVEEVVESESSSEDSDEEMERKIQEIKETEAKTLKKKKRTVIKERNKLRERMSHMAQSTTVQDDMELFALDKIKSAKQLSSVMEVDGVPSDLSGSDAESGDEDAEISGSEESVVHDEDADEDEDESKEKPNPLLSDDTEKPESKLWFNKEIFKQIEEEMDEVGEVEHAEKYYKHKNAMKPKEKLNNEDSGMVDDEEIQQRLEAYDSDSSDSDYDVEKERMQNKDNLLKGVGGINGKIDAEGLALGTVIVTSRKQKREVIDDSFNRYTFNEAEGDLPDWFVEDERKRVRRTNLDNHISKDLVDFYKSKDTNINVRTIKKVAEAKARKKKKLMKKVDKARKQAEGISDTKDMSNKEKAAHIKGIYKKAGLLKKQKEETTYVFAKRGTGKRVRRPPGVSGKFKVVDKRMKKDLRSDKGKNSKSKRKMGPSGKGKKKRIVVRMSKILLYNAKIWRRGRSLYSWMVFDQNLGQVLECGSNTPPSCSFKEKIDLKEQWVFPGFHDSHMHVTDTGKSLVKKNHDLGLPKTVAEFKNRLKEFANETPSDGTWIEGTGWDHTIMDRMPTCDDIDEVIPDHPVVLYRVCIHIAVVNSKAMNIAGITSDTKDPGNGALDRFQEDHPKCGQRNGVLREDGGLNLILKHIPPCSSEEKKKHILAALNKCMTEGLTSVHTCDSNYWNEYVELAKLNLLPIHCYCSPFAIDIGTSNFPSQPGESYNNLTCDFVKVFIDGALGTETAALSMPYINKNQDGSDNYGVMQKTYEEFKYLMCKINEMGFRLEIHVIGDQAAKTALDLLEDCNVSPSKRPIFVHCQILSPELIKRMKERGAVATLQPSFVPTDAAWIKNRLPEGLLPFMYPSKSLLKEGVVCGGSSDSPVETTDPLQGLYDAIFRKAADGTVLRSEECLSFAEAVDMYTVGSAYADGVENFKGQLEVNFRADFVVLDVGKDENGDIIDLPKAPQALKQTKVKEVWVGGIRKVGGFV</sequence>
<dbReference type="EMBL" id="CAWYQH010000068">
    <property type="protein sequence ID" value="CAK8680272.1"/>
    <property type="molecule type" value="Genomic_DNA"/>
</dbReference>
<feature type="domain" description="Ribosomal RNA methyltransferase SPB1-like C-terminal" evidence="6">
    <location>
        <begin position="532"/>
        <end position="742"/>
    </location>
</feature>
<dbReference type="Pfam" id="PF11861">
    <property type="entry name" value="DUF3381"/>
    <property type="match status" value="1"/>
</dbReference>
<feature type="binding site" evidence="3">
    <location>
        <position position="58"/>
    </location>
    <ligand>
        <name>S-adenosyl-L-methionine</name>
        <dbReference type="ChEBI" id="CHEBI:59789"/>
    </ligand>
</feature>
<evidence type="ECO:0000259" key="8">
    <source>
        <dbReference type="Pfam" id="PF11861"/>
    </source>
</evidence>
<dbReference type="InterPro" id="IPR033932">
    <property type="entry name" value="YtcJ-like"/>
</dbReference>
<evidence type="ECO:0000313" key="10">
    <source>
        <dbReference type="Proteomes" id="UP001642483"/>
    </source>
</evidence>
<keyword evidence="3" id="KW-0489">Methyltransferase</keyword>
<feature type="binding site" evidence="3">
    <location>
        <position position="76"/>
    </location>
    <ligand>
        <name>S-adenosyl-L-methionine</name>
        <dbReference type="ChEBI" id="CHEBI:59789"/>
    </ligand>
</feature>
<dbReference type="InterPro" id="IPR013108">
    <property type="entry name" value="Amidohydro_3"/>
</dbReference>
<feature type="compositionally biased region" description="Basic and acidic residues" evidence="4">
    <location>
        <begin position="658"/>
        <end position="675"/>
    </location>
</feature>
<dbReference type="HAMAP" id="MF_01547">
    <property type="entry name" value="RNA_methyltr_E"/>
    <property type="match status" value="1"/>
</dbReference>
<feature type="compositionally biased region" description="Basic and acidic residues" evidence="4">
    <location>
        <begin position="345"/>
        <end position="359"/>
    </location>
</feature>
<dbReference type="SUPFAM" id="SSF53335">
    <property type="entry name" value="S-adenosyl-L-methionine-dependent methyltransferases"/>
    <property type="match status" value="1"/>
</dbReference>
<evidence type="ECO:0000259" key="6">
    <source>
        <dbReference type="Pfam" id="PF07780"/>
    </source>
</evidence>
<keyword evidence="3" id="KW-0949">S-adenosyl-L-methionine</keyword>
<feature type="domain" description="Amidohydrolase 3" evidence="7">
    <location>
        <begin position="812"/>
        <end position="1294"/>
    </location>
</feature>
<keyword evidence="10" id="KW-1185">Reference proteome</keyword>
<feature type="compositionally biased region" description="Basic and acidic residues" evidence="4">
    <location>
        <begin position="367"/>
        <end position="379"/>
    </location>
</feature>
<evidence type="ECO:0000313" key="9">
    <source>
        <dbReference type="EMBL" id="CAK8680272.1"/>
    </source>
</evidence>
<comment type="catalytic activity">
    <reaction evidence="3">
        <text>a ribonucleotide in rRNA + S-adenosyl-L-methionine = a 2'-O-methylribonucleotide in rRNA + S-adenosyl-L-homocysteine + H(+)</text>
        <dbReference type="Rhea" id="RHEA:48628"/>
        <dbReference type="Rhea" id="RHEA-COMP:12164"/>
        <dbReference type="Rhea" id="RHEA-COMP:12165"/>
        <dbReference type="ChEBI" id="CHEBI:15378"/>
        <dbReference type="ChEBI" id="CHEBI:57856"/>
        <dbReference type="ChEBI" id="CHEBI:59789"/>
        <dbReference type="ChEBI" id="CHEBI:90675"/>
        <dbReference type="ChEBI" id="CHEBI:90676"/>
    </reaction>
</comment>
<dbReference type="Gene3D" id="3.20.20.140">
    <property type="entry name" value="Metal-dependent hydrolases"/>
    <property type="match status" value="1"/>
</dbReference>
<keyword evidence="1 3" id="KW-0690">Ribosome biogenesis</keyword>
<feature type="compositionally biased region" description="Acidic residues" evidence="4">
    <location>
        <begin position="330"/>
        <end position="344"/>
    </location>
</feature>
<dbReference type="InterPro" id="IPR024576">
    <property type="entry name" value="rRNA_MeTfrase_Spb1_DUF3381"/>
</dbReference>
<keyword evidence="3" id="KW-0808">Transferase</keyword>